<proteinExistence type="predicted"/>
<organism evidence="1 2">
    <name type="scientific">Bradymonas sediminis</name>
    <dbReference type="NCBI Taxonomy" id="1548548"/>
    <lineage>
        <taxon>Bacteria</taxon>
        <taxon>Deltaproteobacteria</taxon>
        <taxon>Bradymonadales</taxon>
        <taxon>Bradymonadaceae</taxon>
        <taxon>Bradymonas</taxon>
    </lineage>
</organism>
<dbReference type="KEGG" id="bsed:DN745_16430"/>
<reference evidence="1 2" key="1">
    <citation type="submission" date="2018-06" db="EMBL/GenBank/DDBJ databases">
        <title>Lujinxingia sediminis gen. nov. sp. nov., a new facultative anaerobic member of the class Deltaproteobacteria, and proposal of Lujinxingaceae fam. nov.</title>
        <authorList>
            <person name="Guo L.-Y."/>
            <person name="Li C.-M."/>
            <person name="Wang S."/>
            <person name="Du Z.-J."/>
        </authorList>
    </citation>
    <scope>NUCLEOTIDE SEQUENCE [LARGE SCALE GENOMIC DNA]</scope>
    <source>
        <strain evidence="1 2">FA350</strain>
    </source>
</reference>
<dbReference type="EMBL" id="CP030032">
    <property type="protein sequence ID" value="AWV90819.1"/>
    <property type="molecule type" value="Genomic_DNA"/>
</dbReference>
<sequence length="392" mass="38537">MADVVSDVADVAVSVATLDVGGVADGLGSLVGNLGDTFEAVTDCLGPLGSVVDDAIGALASGGGLGGILNSALDSLGLPDWIGDVAGGVLDFCTGNYVGAVANGLDALEDVAKACGGDEIAGFLKAGAGVTGMFSGGIGGDVGKIGEVLGGISGTISNVENAMGAASSLMDGDLVGAGGALLETFGPQLGELDSVLGPLSESATEILGAAREPATAILGALGDALEDGKLDFDDLLGPAAQLASEHLNFDPSVLFKGLSDAADSALGPHILKNPGALLESFGGAAASFLSQANKAAEMLQGGGLQVGGMTLEDFPLVDTLLGGVVDALAEQFGLSTEDLARIQDTIQISADLVNIATSDPDGLSILKDLLAQAPVAREKLETILHQGGTLRA</sequence>
<dbReference type="AlphaFoldDB" id="A0A2Z4FP95"/>
<name>A0A2Z4FP95_9DELT</name>
<protein>
    <submittedName>
        <fullName evidence="1">Uncharacterized protein</fullName>
    </submittedName>
</protein>
<keyword evidence="2" id="KW-1185">Reference proteome</keyword>
<evidence type="ECO:0000313" key="2">
    <source>
        <dbReference type="Proteomes" id="UP000249799"/>
    </source>
</evidence>
<evidence type="ECO:0000313" key="1">
    <source>
        <dbReference type="EMBL" id="AWV90819.1"/>
    </source>
</evidence>
<accession>A0A2Z4FP95</accession>
<dbReference type="OrthoDB" id="5495617at2"/>
<dbReference type="Proteomes" id="UP000249799">
    <property type="component" value="Chromosome"/>
</dbReference>
<gene>
    <name evidence="1" type="ORF">DN745_16430</name>
</gene>